<feature type="domain" description="Phytocyanin" evidence="2">
    <location>
        <begin position="75"/>
        <end position="195"/>
    </location>
</feature>
<dbReference type="SUPFAM" id="SSF49503">
    <property type="entry name" value="Cupredoxins"/>
    <property type="match status" value="1"/>
</dbReference>
<reference evidence="3" key="1">
    <citation type="journal article" date="2023" name="Plant J.">
        <title>Genome sequences and population genomics provide insights into the demographic history, inbreeding, and mutation load of two 'living fossil' tree species of Dipteronia.</title>
        <authorList>
            <person name="Feng Y."/>
            <person name="Comes H.P."/>
            <person name="Chen J."/>
            <person name="Zhu S."/>
            <person name="Lu R."/>
            <person name="Zhang X."/>
            <person name="Li P."/>
            <person name="Qiu J."/>
            <person name="Olsen K.M."/>
            <person name="Qiu Y."/>
        </authorList>
    </citation>
    <scope>NUCLEOTIDE SEQUENCE</scope>
    <source>
        <strain evidence="3">NBL</strain>
    </source>
</reference>
<name>A0AAE0E2R3_9ROSI</name>
<dbReference type="Gene3D" id="2.60.40.420">
    <property type="entry name" value="Cupredoxins - blue copper proteins"/>
    <property type="match status" value="1"/>
</dbReference>
<sequence length="280" mass="30928">MNDSKNSGEDSLTKKNESTTILAHGFHGYLDWHPKGKKVFQVSSNSKVVDDSSPKGNLTTAYGLATKLGSAEAYKNYTVGESLGWFDNQEKPTVNYQKWADSKSFSLGDFLIFNTDNNHSVVQTYNFTTYKLCDYEDALDSDTKIWSAADPSNTATFAVSVAVPLLKQGPTYFFSSDYDGDQCNNGQHFKINVTHGQGLPESLKSPSQQSPAPNSADYNNDDSAPDIVVPSNFNNPHEDKGSDGDDNDVKKESGSVSLFVKSWNMKLYGFMIFLGMIYIF</sequence>
<feature type="compositionally biased region" description="Basic and acidic residues" evidence="1">
    <location>
        <begin position="236"/>
        <end position="250"/>
    </location>
</feature>
<proteinExistence type="predicted"/>
<dbReference type="FunFam" id="2.60.40.420:FF:000048">
    <property type="entry name" value="Early nodulin-like protein 18"/>
    <property type="match status" value="1"/>
</dbReference>
<feature type="compositionally biased region" description="Low complexity" evidence="1">
    <location>
        <begin position="205"/>
        <end position="216"/>
    </location>
</feature>
<dbReference type="Proteomes" id="UP001281410">
    <property type="component" value="Unassembled WGS sequence"/>
</dbReference>
<protein>
    <recommendedName>
        <fullName evidence="2">Phytocyanin domain-containing protein</fullName>
    </recommendedName>
</protein>
<gene>
    <name evidence="3" type="ORF">Dsin_019451</name>
</gene>
<dbReference type="EMBL" id="JANJYJ010000006">
    <property type="protein sequence ID" value="KAK3205405.1"/>
    <property type="molecule type" value="Genomic_DNA"/>
</dbReference>
<dbReference type="AlphaFoldDB" id="A0AAE0E2R3"/>
<evidence type="ECO:0000259" key="2">
    <source>
        <dbReference type="PROSITE" id="PS51485"/>
    </source>
</evidence>
<dbReference type="InterPro" id="IPR039391">
    <property type="entry name" value="Phytocyanin-like"/>
</dbReference>
<dbReference type="GO" id="GO:0005886">
    <property type="term" value="C:plasma membrane"/>
    <property type="evidence" value="ECO:0007669"/>
    <property type="project" value="TreeGrafter"/>
</dbReference>
<dbReference type="PANTHER" id="PTHR33021">
    <property type="entry name" value="BLUE COPPER PROTEIN"/>
    <property type="match status" value="1"/>
</dbReference>
<dbReference type="PROSITE" id="PS51485">
    <property type="entry name" value="PHYTOCYANIN"/>
    <property type="match status" value="1"/>
</dbReference>
<dbReference type="GO" id="GO:0009055">
    <property type="term" value="F:electron transfer activity"/>
    <property type="evidence" value="ECO:0007669"/>
    <property type="project" value="InterPro"/>
</dbReference>
<accession>A0AAE0E2R3</accession>
<dbReference type="Pfam" id="PF02298">
    <property type="entry name" value="Cu_bind_like"/>
    <property type="match status" value="1"/>
</dbReference>
<evidence type="ECO:0000313" key="4">
    <source>
        <dbReference type="Proteomes" id="UP001281410"/>
    </source>
</evidence>
<evidence type="ECO:0000256" key="1">
    <source>
        <dbReference type="SAM" id="MobiDB-lite"/>
    </source>
</evidence>
<organism evidence="3 4">
    <name type="scientific">Dipteronia sinensis</name>
    <dbReference type="NCBI Taxonomy" id="43782"/>
    <lineage>
        <taxon>Eukaryota</taxon>
        <taxon>Viridiplantae</taxon>
        <taxon>Streptophyta</taxon>
        <taxon>Embryophyta</taxon>
        <taxon>Tracheophyta</taxon>
        <taxon>Spermatophyta</taxon>
        <taxon>Magnoliopsida</taxon>
        <taxon>eudicotyledons</taxon>
        <taxon>Gunneridae</taxon>
        <taxon>Pentapetalae</taxon>
        <taxon>rosids</taxon>
        <taxon>malvids</taxon>
        <taxon>Sapindales</taxon>
        <taxon>Sapindaceae</taxon>
        <taxon>Hippocastanoideae</taxon>
        <taxon>Acereae</taxon>
        <taxon>Dipteronia</taxon>
    </lineage>
</organism>
<dbReference type="InterPro" id="IPR003245">
    <property type="entry name" value="Phytocyanin_dom"/>
</dbReference>
<comment type="caution">
    <text evidence="3">The sequence shown here is derived from an EMBL/GenBank/DDBJ whole genome shotgun (WGS) entry which is preliminary data.</text>
</comment>
<keyword evidence="4" id="KW-1185">Reference proteome</keyword>
<evidence type="ECO:0000313" key="3">
    <source>
        <dbReference type="EMBL" id="KAK3205405.1"/>
    </source>
</evidence>
<feature type="region of interest" description="Disordered" evidence="1">
    <location>
        <begin position="200"/>
        <end position="250"/>
    </location>
</feature>
<dbReference type="InterPro" id="IPR008972">
    <property type="entry name" value="Cupredoxin"/>
</dbReference>
<dbReference type="PANTHER" id="PTHR33021:SF6">
    <property type="entry name" value="EARLY NODULIN-LIKE PROTEIN 18"/>
    <property type="match status" value="1"/>
</dbReference>